<dbReference type="Pfam" id="PF01170">
    <property type="entry name" value="UPF0020"/>
    <property type="match status" value="1"/>
</dbReference>
<dbReference type="AlphaFoldDB" id="A0A836FUG6"/>
<feature type="non-terminal residue" evidence="6">
    <location>
        <position position="303"/>
    </location>
</feature>
<evidence type="ECO:0000259" key="4">
    <source>
        <dbReference type="Pfam" id="PF01170"/>
    </source>
</evidence>
<evidence type="ECO:0000313" key="6">
    <source>
        <dbReference type="EMBL" id="KAG5326012.1"/>
    </source>
</evidence>
<keyword evidence="7" id="KW-1185">Reference proteome</keyword>
<dbReference type="Proteomes" id="UP000670152">
    <property type="component" value="Unassembled WGS sequence"/>
</dbReference>
<dbReference type="GO" id="GO:0032259">
    <property type="term" value="P:methylation"/>
    <property type="evidence" value="ECO:0007669"/>
    <property type="project" value="UniProtKB-KW"/>
</dbReference>
<dbReference type="Pfam" id="PF25904">
    <property type="entry name" value="Tmrp11_N"/>
    <property type="match status" value="1"/>
</dbReference>
<evidence type="ECO:0000256" key="3">
    <source>
        <dbReference type="SAM" id="MobiDB-lite"/>
    </source>
</evidence>
<evidence type="ECO:0000256" key="1">
    <source>
        <dbReference type="ARBA" id="ARBA00022603"/>
    </source>
</evidence>
<sequence length="303" mass="35816">MLKMNNQLKRYLFWFAHEHIDFRLARNKFVKFFQPYWIVDLSDENLVHQIASRAVSLRFCLELWGQAKENEELHNSLKAYSIKNLETLAVDKKKSFKIVVETFCKHFSQREKINKIESFSYLPLEGPVKLKNPDITLCYIEYYGLNPNDIPEEPHEYFFGKWIADGQRELIQKLSLKTRKFIGNTSMDPQLSLIMANQAQIRNGDLVFDPFVGTGSLLIAASQFGGYTFGTDIDFLMLHGRTRPTRISQKATDESIIMNFTDFREKYFALREETRKEKRMRKAAERAKRREEWERSNKEVTER</sequence>
<dbReference type="Gene3D" id="3.40.50.150">
    <property type="entry name" value="Vaccinia Virus protein VP39"/>
    <property type="match status" value="1"/>
</dbReference>
<dbReference type="PANTHER" id="PTHR13370">
    <property type="entry name" value="RNA METHYLASE-RELATED"/>
    <property type="match status" value="1"/>
</dbReference>
<comment type="caution">
    <text evidence="6">The sequence shown here is derived from an EMBL/GenBank/DDBJ whole genome shotgun (WGS) entry which is preliminary data.</text>
</comment>
<feature type="region of interest" description="Disordered" evidence="3">
    <location>
        <begin position="275"/>
        <end position="303"/>
    </location>
</feature>
<gene>
    <name evidence="6" type="primary">Trmt11</name>
    <name evidence="6" type="ORF">G6Z77_0003356</name>
</gene>
<dbReference type="GO" id="GO:0043527">
    <property type="term" value="C:tRNA methyltransferase complex"/>
    <property type="evidence" value="ECO:0007669"/>
    <property type="project" value="UniProtKB-ARBA"/>
</dbReference>
<accession>A0A836FUG6</accession>
<dbReference type="OrthoDB" id="296065at2759"/>
<dbReference type="InterPro" id="IPR000241">
    <property type="entry name" value="RlmKL-like_Mtase"/>
</dbReference>
<evidence type="ECO:0000259" key="5">
    <source>
        <dbReference type="Pfam" id="PF25904"/>
    </source>
</evidence>
<dbReference type="GO" id="GO:0005737">
    <property type="term" value="C:cytoplasm"/>
    <property type="evidence" value="ECO:0007669"/>
    <property type="project" value="TreeGrafter"/>
</dbReference>
<dbReference type="GO" id="GO:0008168">
    <property type="term" value="F:methyltransferase activity"/>
    <property type="evidence" value="ECO:0007669"/>
    <property type="project" value="UniProtKB-KW"/>
</dbReference>
<feature type="domain" description="tRNA (guanine(10)-N(2))-methyltransferase TRMT11 N-terminal" evidence="5">
    <location>
        <begin position="34"/>
        <end position="168"/>
    </location>
</feature>
<organism evidence="6 7">
    <name type="scientific">Acromyrmex heyeri</name>
    <dbReference type="NCBI Taxonomy" id="230685"/>
    <lineage>
        <taxon>Eukaryota</taxon>
        <taxon>Metazoa</taxon>
        <taxon>Ecdysozoa</taxon>
        <taxon>Arthropoda</taxon>
        <taxon>Hexapoda</taxon>
        <taxon>Insecta</taxon>
        <taxon>Pterygota</taxon>
        <taxon>Neoptera</taxon>
        <taxon>Endopterygota</taxon>
        <taxon>Hymenoptera</taxon>
        <taxon>Apocrita</taxon>
        <taxon>Aculeata</taxon>
        <taxon>Formicoidea</taxon>
        <taxon>Formicidae</taxon>
        <taxon>Myrmicinae</taxon>
        <taxon>Acromyrmex</taxon>
    </lineage>
</organism>
<proteinExistence type="predicted"/>
<evidence type="ECO:0000256" key="2">
    <source>
        <dbReference type="ARBA" id="ARBA00022679"/>
    </source>
</evidence>
<keyword evidence="2 6" id="KW-0808">Transferase</keyword>
<dbReference type="InterPro" id="IPR029063">
    <property type="entry name" value="SAM-dependent_MTases_sf"/>
</dbReference>
<feature type="non-terminal residue" evidence="6">
    <location>
        <position position="1"/>
    </location>
</feature>
<dbReference type="SUPFAM" id="SSF53335">
    <property type="entry name" value="S-adenosyl-L-methionine-dependent methyltransferases"/>
    <property type="match status" value="1"/>
</dbReference>
<dbReference type="EMBL" id="JAANIB010007439">
    <property type="protein sequence ID" value="KAG5326012.1"/>
    <property type="molecule type" value="Genomic_DNA"/>
</dbReference>
<protein>
    <submittedName>
        <fullName evidence="6">TRM11 methyltransferase</fullName>
    </submittedName>
</protein>
<reference evidence="6 7" key="1">
    <citation type="submission" date="2020-02" db="EMBL/GenBank/DDBJ databases">
        <title>Relaxed selection underlies rapid genomic changes in the transitions from sociality to social parasitism in ants.</title>
        <authorList>
            <person name="Bi X."/>
        </authorList>
    </citation>
    <scope>NUCLEOTIDE SEQUENCE [LARGE SCALE GENOMIC DNA]</scope>
    <source>
        <strain evidence="6">BGI-DK2014b</strain>
        <tissue evidence="6">Whole body</tissue>
    </source>
</reference>
<name>A0A836FUG6_9HYME</name>
<evidence type="ECO:0000313" key="7">
    <source>
        <dbReference type="Proteomes" id="UP000670152"/>
    </source>
</evidence>
<keyword evidence="1 6" id="KW-0489">Methyltransferase</keyword>
<feature type="domain" description="Ribosomal RNA large subunit methyltransferase K/L-like methyltransferase" evidence="4">
    <location>
        <begin position="178"/>
        <end position="226"/>
    </location>
</feature>
<dbReference type="InterPro" id="IPR059073">
    <property type="entry name" value="TRMT11_N"/>
</dbReference>
<dbReference type="PANTHER" id="PTHR13370:SF3">
    <property type="entry name" value="TRNA (GUANINE(10)-N2)-METHYLTRANSFERASE HOMOLOG"/>
    <property type="match status" value="1"/>
</dbReference>